<protein>
    <submittedName>
        <fullName evidence="2">VOC family protein</fullName>
    </submittedName>
</protein>
<dbReference type="RefSeq" id="WP_155063299.1">
    <property type="nucleotide sequence ID" value="NZ_WMIF01000003.1"/>
</dbReference>
<comment type="caution">
    <text evidence="2">The sequence shown here is derived from an EMBL/GenBank/DDBJ whole genome shotgun (WGS) entry which is preliminary data.</text>
</comment>
<dbReference type="Gene3D" id="3.10.180.10">
    <property type="entry name" value="2,3-Dihydroxybiphenyl 1,2-Dioxygenase, domain 1"/>
    <property type="match status" value="1"/>
</dbReference>
<name>A0A844H2F7_9RHOB</name>
<accession>A0A844H2F7</accession>
<dbReference type="EMBL" id="WMIF01000003">
    <property type="protein sequence ID" value="MTH33744.1"/>
    <property type="molecule type" value="Genomic_DNA"/>
</dbReference>
<dbReference type="AlphaFoldDB" id="A0A844H2F7"/>
<evidence type="ECO:0000259" key="1">
    <source>
        <dbReference type="Pfam" id="PF13468"/>
    </source>
</evidence>
<gene>
    <name evidence="2" type="ORF">GL279_03950</name>
</gene>
<organism evidence="2 3">
    <name type="scientific">Paracoccus limosus</name>
    <dbReference type="NCBI Taxonomy" id="913252"/>
    <lineage>
        <taxon>Bacteria</taxon>
        <taxon>Pseudomonadati</taxon>
        <taxon>Pseudomonadota</taxon>
        <taxon>Alphaproteobacteria</taxon>
        <taxon>Rhodobacterales</taxon>
        <taxon>Paracoccaceae</taxon>
        <taxon>Paracoccus</taxon>
    </lineage>
</organism>
<reference evidence="2 3" key="1">
    <citation type="submission" date="2019-11" db="EMBL/GenBank/DDBJ databases">
        <authorList>
            <person name="Dong K."/>
        </authorList>
    </citation>
    <scope>NUCLEOTIDE SEQUENCE [LARGE SCALE GENOMIC DNA]</scope>
    <source>
        <strain evidence="2 3">JCM 17370</strain>
    </source>
</reference>
<feature type="domain" description="Glyoxalase-like" evidence="1">
    <location>
        <begin position="7"/>
        <end position="167"/>
    </location>
</feature>
<dbReference type="OrthoDB" id="9812467at2"/>
<dbReference type="InterPro" id="IPR029068">
    <property type="entry name" value="Glyas_Bleomycin-R_OHBP_Dase"/>
</dbReference>
<dbReference type="InterPro" id="IPR025870">
    <property type="entry name" value="Glyoxalase-like_dom"/>
</dbReference>
<dbReference type="PANTHER" id="PTHR40265">
    <property type="entry name" value="BLL2707 PROTEIN"/>
    <property type="match status" value="1"/>
</dbReference>
<keyword evidence="3" id="KW-1185">Reference proteome</keyword>
<dbReference type="Pfam" id="PF13468">
    <property type="entry name" value="Glyoxalase_3"/>
    <property type="match status" value="1"/>
</dbReference>
<dbReference type="Proteomes" id="UP000442533">
    <property type="component" value="Unassembled WGS sequence"/>
</dbReference>
<proteinExistence type="predicted"/>
<evidence type="ECO:0000313" key="3">
    <source>
        <dbReference type="Proteomes" id="UP000442533"/>
    </source>
</evidence>
<dbReference type="SUPFAM" id="SSF54593">
    <property type="entry name" value="Glyoxalase/Bleomycin resistance protein/Dihydroxybiphenyl dioxygenase"/>
    <property type="match status" value="1"/>
</dbReference>
<dbReference type="PANTHER" id="PTHR40265:SF1">
    <property type="entry name" value="GLYOXALASE-LIKE DOMAIN-CONTAINING PROTEIN"/>
    <property type="match status" value="1"/>
</dbReference>
<evidence type="ECO:0000313" key="2">
    <source>
        <dbReference type="EMBL" id="MTH33744.1"/>
    </source>
</evidence>
<sequence>MTLALPLDHVVALCADLPAAGAAFADAGFRVTPLAHHSAQMGTANICVMLADSYIELMGIVAETPANATWRAMLAAGGGLRGLALRSEDIAASAAALTAAGIGHEPVRAFSRATEAGELRFSVIRLAPEATPGLQCLCCQHHSRALLWRPEHLAHPNGAGRIAAVQLPDPAPLVPLAALPGPGRVPLRAGAPAVAISLPRPLPAKAEAAILRLAGLQVIPC</sequence>